<name>A0A4R2RV52_9FIRM</name>
<keyword evidence="2" id="KW-1185">Reference proteome</keyword>
<dbReference type="Proteomes" id="UP000294813">
    <property type="component" value="Unassembled WGS sequence"/>
</dbReference>
<dbReference type="EMBL" id="SLXT01000005">
    <property type="protein sequence ID" value="TCP67218.1"/>
    <property type="molecule type" value="Genomic_DNA"/>
</dbReference>
<sequence>MKSVKTIGIMLLISLLMQGGILYGMERWVAQALVVKGPSGSVAQGRWHEHTIEAPLKNARQIGISYDGQYMAWNEGDGYTVWDIQQGRQLYHENLIPGHKVALIQWLADRNRLILITEQSTAPVNLPPGAKPQDASRSAIQVMLQVMNNKPDLRSLPPSTSTKQMEISFMNADGSQRILSTRIRSLQSSDEVKEAIISPQANLLYLTLGDARFANTLYRVDIQHDAHRVPMRAARAEQLKVGSMQGSVYGEFWDLETSATPSIYQIKGMQTVPISTKPLNSLLLGLDRKNTLYLGQGQGRQIQSVYTWDGKQMQKERTLPSTVNRDHIMIGPNGQIAIIDEPESSLKIYTRGVDAPSTFKFEAGARPIKTESRFVGLLKPGDQKAQLWMLSF</sequence>
<protein>
    <submittedName>
        <fullName evidence="1">Uncharacterized protein</fullName>
    </submittedName>
</protein>
<proteinExistence type="predicted"/>
<dbReference type="SUPFAM" id="SSF69322">
    <property type="entry name" value="Tricorn protease domain 2"/>
    <property type="match status" value="1"/>
</dbReference>
<organism evidence="1 2">
    <name type="scientific">Heliophilum fasciatum</name>
    <dbReference type="NCBI Taxonomy" id="35700"/>
    <lineage>
        <taxon>Bacteria</taxon>
        <taxon>Bacillati</taxon>
        <taxon>Bacillota</taxon>
        <taxon>Clostridia</taxon>
        <taxon>Eubacteriales</taxon>
        <taxon>Heliobacteriaceae</taxon>
        <taxon>Heliophilum</taxon>
    </lineage>
</organism>
<evidence type="ECO:0000313" key="2">
    <source>
        <dbReference type="Proteomes" id="UP000294813"/>
    </source>
</evidence>
<gene>
    <name evidence="1" type="ORF">EDD73_105113</name>
</gene>
<evidence type="ECO:0000313" key="1">
    <source>
        <dbReference type="EMBL" id="TCP67218.1"/>
    </source>
</evidence>
<dbReference type="AlphaFoldDB" id="A0A4R2RV52"/>
<comment type="caution">
    <text evidence="1">The sequence shown here is derived from an EMBL/GenBank/DDBJ whole genome shotgun (WGS) entry which is preliminary data.</text>
</comment>
<reference evidence="1 2" key="1">
    <citation type="submission" date="2019-03" db="EMBL/GenBank/DDBJ databases">
        <title>Genomic Encyclopedia of Type Strains, Phase IV (KMG-IV): sequencing the most valuable type-strain genomes for metagenomic binning, comparative biology and taxonomic classification.</title>
        <authorList>
            <person name="Goeker M."/>
        </authorList>
    </citation>
    <scope>NUCLEOTIDE SEQUENCE [LARGE SCALE GENOMIC DNA]</scope>
    <source>
        <strain evidence="1 2">DSM 11170</strain>
    </source>
</reference>
<dbReference type="OrthoDB" id="1630871at2"/>
<accession>A0A4R2RV52</accession>
<dbReference type="RefSeq" id="WP_131918476.1">
    <property type="nucleotide sequence ID" value="NZ_JAOQNU010000005.1"/>
</dbReference>